<reference evidence="4" key="1">
    <citation type="journal article" date="2012" name="Nature">
        <title>A physical, genetic and functional sequence assembly of the barley genome.</title>
        <authorList>
            <consortium name="The International Barley Genome Sequencing Consortium"/>
            <person name="Mayer K.F."/>
            <person name="Waugh R."/>
            <person name="Brown J.W."/>
            <person name="Schulman A."/>
            <person name="Langridge P."/>
            <person name="Platzer M."/>
            <person name="Fincher G.B."/>
            <person name="Muehlbauer G.J."/>
            <person name="Sato K."/>
            <person name="Close T.J."/>
            <person name="Wise R.P."/>
            <person name="Stein N."/>
        </authorList>
    </citation>
    <scope>NUCLEOTIDE SEQUENCE [LARGE SCALE GENOMIC DNA]</scope>
    <source>
        <strain evidence="4">cv. Morex</strain>
    </source>
</reference>
<proteinExistence type="predicted"/>
<evidence type="ECO:0000259" key="2">
    <source>
        <dbReference type="Pfam" id="PF12776"/>
    </source>
</evidence>
<evidence type="ECO:0000313" key="4">
    <source>
        <dbReference type="Proteomes" id="UP000011116"/>
    </source>
</evidence>
<dbReference type="EnsemblPlants" id="HORVU.MOREX.r3.4HG0378770.1">
    <property type="protein sequence ID" value="HORVU.MOREX.r3.4HG0378770.1"/>
    <property type="gene ID" value="HORVU.MOREX.r3.4HG0378770"/>
</dbReference>
<evidence type="ECO:0000313" key="3">
    <source>
        <dbReference type="EnsemblPlants" id="HORVU.MOREX.r3.4HG0378770.1"/>
    </source>
</evidence>
<dbReference type="SMR" id="A0A8I6X1V0"/>
<dbReference type="Pfam" id="PF12776">
    <property type="entry name" value="Myb_DNA-bind_3"/>
    <property type="match status" value="1"/>
</dbReference>
<accession>A0A8I6X1V0</accession>
<reference evidence="3" key="2">
    <citation type="submission" date="2020-10" db="EMBL/GenBank/DDBJ databases">
        <authorList>
            <person name="Scholz U."/>
            <person name="Mascher M."/>
            <person name="Fiebig A."/>
        </authorList>
    </citation>
    <scope>NUCLEOTIDE SEQUENCE [LARGE SCALE GENOMIC DNA]</scope>
    <source>
        <strain evidence="3">cv. Morex</strain>
    </source>
</reference>
<reference evidence="3" key="3">
    <citation type="submission" date="2022-01" db="UniProtKB">
        <authorList>
            <consortium name="EnsemblPlants"/>
        </authorList>
    </citation>
    <scope>IDENTIFICATION</scope>
    <source>
        <strain evidence="3">subsp. vulgare</strain>
    </source>
</reference>
<dbReference type="InterPro" id="IPR024752">
    <property type="entry name" value="Myb/SANT-like_dom"/>
</dbReference>
<dbReference type="AlphaFoldDB" id="A0A8I6X1V0"/>
<protein>
    <recommendedName>
        <fullName evidence="2">Myb/SANT-like domain-containing protein</fullName>
    </recommendedName>
</protein>
<keyword evidence="4" id="KW-1185">Reference proteome</keyword>
<sequence>MDNTEVTAMSGSSAKSGIIVWTTSMTNTMLGFLAYLVAEGKRSSSGFTEAHHIKCAAVLNEHFKLAITREQVRNHLKKWRKIWRRAVRFKSLSGALWDEDTCTIRLSEEHYTCHYMTHKVDAPFQNSAVEDYHAMETIFVTTVATRINARSANDLLSIDVDDEDNGEMNTSPNVGESKHPKGPPKNKEKVVKVLEHPLVTTLNYGLKLVANALVKSRDDDGITQ</sequence>
<organism evidence="3 4">
    <name type="scientific">Hordeum vulgare subsp. vulgare</name>
    <name type="common">Domesticated barley</name>
    <dbReference type="NCBI Taxonomy" id="112509"/>
    <lineage>
        <taxon>Eukaryota</taxon>
        <taxon>Viridiplantae</taxon>
        <taxon>Streptophyta</taxon>
        <taxon>Embryophyta</taxon>
        <taxon>Tracheophyta</taxon>
        <taxon>Spermatophyta</taxon>
        <taxon>Magnoliopsida</taxon>
        <taxon>Liliopsida</taxon>
        <taxon>Poales</taxon>
        <taxon>Poaceae</taxon>
        <taxon>BOP clade</taxon>
        <taxon>Pooideae</taxon>
        <taxon>Triticodae</taxon>
        <taxon>Triticeae</taxon>
        <taxon>Hordeinae</taxon>
        <taxon>Hordeum</taxon>
    </lineage>
</organism>
<dbReference type="Gramene" id="HORVU.MOREX.r3.4HG0378770.1">
    <property type="protein sequence ID" value="HORVU.MOREX.r3.4HG0378770.1"/>
    <property type="gene ID" value="HORVU.MOREX.r3.4HG0378770"/>
</dbReference>
<feature type="domain" description="Myb/SANT-like" evidence="2">
    <location>
        <begin position="21"/>
        <end position="109"/>
    </location>
</feature>
<dbReference type="Gramene" id="HORVU.MOREX.r2.4HG0315020.1">
    <property type="protein sequence ID" value="HORVU.MOREX.r2.4HG0315020.1"/>
    <property type="gene ID" value="HORVU.MOREX.r2.4HG0315020"/>
</dbReference>
<feature type="region of interest" description="Disordered" evidence="1">
    <location>
        <begin position="160"/>
        <end position="187"/>
    </location>
</feature>
<name>A0A8I6X1V0_HORVV</name>
<evidence type="ECO:0000256" key="1">
    <source>
        <dbReference type="SAM" id="MobiDB-lite"/>
    </source>
</evidence>
<dbReference type="PANTHER" id="PTHR47127">
    <property type="entry name" value="10A19I.15"/>
    <property type="match status" value="1"/>
</dbReference>
<dbReference type="Proteomes" id="UP000011116">
    <property type="component" value="Chromosome 4H"/>
</dbReference>